<name>A0ACB9ZTD3_CATRO</name>
<protein>
    <submittedName>
        <fullName evidence="1">Uncharacterized protein</fullName>
    </submittedName>
</protein>
<evidence type="ECO:0000313" key="2">
    <source>
        <dbReference type="Proteomes" id="UP001060085"/>
    </source>
</evidence>
<accession>A0ACB9ZTD3</accession>
<reference evidence="2" key="1">
    <citation type="journal article" date="2023" name="Nat. Plants">
        <title>Single-cell RNA sequencing provides a high-resolution roadmap for understanding the multicellular compartmentation of specialized metabolism.</title>
        <authorList>
            <person name="Sun S."/>
            <person name="Shen X."/>
            <person name="Li Y."/>
            <person name="Li Y."/>
            <person name="Wang S."/>
            <person name="Li R."/>
            <person name="Zhang H."/>
            <person name="Shen G."/>
            <person name="Guo B."/>
            <person name="Wei J."/>
            <person name="Xu J."/>
            <person name="St-Pierre B."/>
            <person name="Chen S."/>
            <person name="Sun C."/>
        </authorList>
    </citation>
    <scope>NUCLEOTIDE SEQUENCE [LARGE SCALE GENOMIC DNA]</scope>
</reference>
<evidence type="ECO:0000313" key="1">
    <source>
        <dbReference type="EMBL" id="KAI5650698.1"/>
    </source>
</evidence>
<organism evidence="1 2">
    <name type="scientific">Catharanthus roseus</name>
    <name type="common">Madagascar periwinkle</name>
    <name type="synonym">Vinca rosea</name>
    <dbReference type="NCBI Taxonomy" id="4058"/>
    <lineage>
        <taxon>Eukaryota</taxon>
        <taxon>Viridiplantae</taxon>
        <taxon>Streptophyta</taxon>
        <taxon>Embryophyta</taxon>
        <taxon>Tracheophyta</taxon>
        <taxon>Spermatophyta</taxon>
        <taxon>Magnoliopsida</taxon>
        <taxon>eudicotyledons</taxon>
        <taxon>Gunneridae</taxon>
        <taxon>Pentapetalae</taxon>
        <taxon>asterids</taxon>
        <taxon>lamiids</taxon>
        <taxon>Gentianales</taxon>
        <taxon>Apocynaceae</taxon>
        <taxon>Rauvolfioideae</taxon>
        <taxon>Vinceae</taxon>
        <taxon>Catharanthinae</taxon>
        <taxon>Catharanthus</taxon>
    </lineage>
</organism>
<keyword evidence="2" id="KW-1185">Reference proteome</keyword>
<dbReference type="Proteomes" id="UP001060085">
    <property type="component" value="Linkage Group LG08"/>
</dbReference>
<proteinExistence type="predicted"/>
<dbReference type="EMBL" id="CM044708">
    <property type="protein sequence ID" value="KAI5650698.1"/>
    <property type="molecule type" value="Genomic_DNA"/>
</dbReference>
<comment type="caution">
    <text evidence="1">The sequence shown here is derived from an EMBL/GenBank/DDBJ whole genome shotgun (WGS) entry which is preliminary data.</text>
</comment>
<gene>
    <name evidence="1" type="ORF">M9H77_36703</name>
</gene>
<sequence length="380" mass="41650">MGTSFAAIVGGGLGGGLTLFVLVILFFWFLKSHCKSPSRNSESGSSAPSAVVEMRRGGSSSYSTAPTMGGGSQEARLFKLEELEKATRDFSETNLIGCGSFGMAFKGLLCDGTVVAVKRHAGLPRLEFTEEATYLSRIRHRNLVSLLGYCQESGYQMLVFEYLPNGSICNHLYDTGQDTPKLEFKQRLSVGIGAAKGLCYLHSQNPPILHGNFKTANVLVDENFTVKVADAGISKLLEKIEDAASPSSSTYYTNNVFRDPEMVQTRRFSETSDVYSFGVFLIELISGREITKEGLIQWVESQLNANDLVDHRLIGSYTTEGMRDFIIVALQCMSFPGRIRPNMESIVAKLEQVLEKEMMLTTITGEGTAIVTLGSQLFTN</sequence>